<dbReference type="Pfam" id="PF00512">
    <property type="entry name" value="HisKA"/>
    <property type="match status" value="1"/>
</dbReference>
<sequence>MEAWNISYIYTVIFMMLINNILVYVLSRTPGFGKSERWILQLLIAVCVCDLSDVFGILFKQTAGRNVLFILDAAFIFSVASISLFFLCYSENIYGSDMFKKRIPLITIHIPIDVLCIIIVASYRTEWIYKYPQILMIANIYNAYSVLLSLWRIHKEKNAEKRKVLWQPVFYIVPFFIGIFLQCFFNTMPWANTSLTITILLIFVNNQQRLLQKKTQDAEAAVRAKSEFLSHMSHDIRTPINGMMGMLDIAQAHLNNPEKMDLCLSKMRGAADQLLSLINDVLDMSKIETGSIQLVEEPFDMIRLLNGTLAVQEIIASEKSLTIEQDIEGAIEHPCVCGSPNYVRSILVNIISNAIKYTNPGGDIFVSARELSCDGEYVKFEFIVSDTGIGMSEEFAEHIFEPFTQEHAENRSSYQGTGLGMSIVKNLINKMKGTITLETKQGEGSTFTITLPVKLDTVCFEETETEEEETSIEGMKILLVEDNDLNLEVAQYILEDAGAEIIVARNGLESVELFEQSESDSFDVILMDVMMPVMDGLTATKRIRKLKRKDARTVPVIAMTANVFNEDIIAAKEAGMNEHIAKPLDFDKLIHTLAKYFLKMDKKLIS</sequence>
<feature type="transmembrane region" description="Helical" evidence="11">
    <location>
        <begin position="38"/>
        <end position="61"/>
    </location>
</feature>
<protein>
    <recommendedName>
        <fullName evidence="4">Stage 0 sporulation protein A homolog</fullName>
        <ecNumber evidence="3">2.7.13.3</ecNumber>
    </recommendedName>
</protein>
<accession>A0A173XDK7</accession>
<dbReference type="GO" id="GO:0000155">
    <property type="term" value="F:phosphorelay sensor kinase activity"/>
    <property type="evidence" value="ECO:0007669"/>
    <property type="project" value="InterPro"/>
</dbReference>
<evidence type="ECO:0000256" key="2">
    <source>
        <dbReference type="ARBA" id="ARBA00004370"/>
    </source>
</evidence>
<evidence type="ECO:0000259" key="13">
    <source>
        <dbReference type="PROSITE" id="PS50110"/>
    </source>
</evidence>
<dbReference type="CDD" id="cd00082">
    <property type="entry name" value="HisKA"/>
    <property type="match status" value="1"/>
</dbReference>
<evidence type="ECO:0000313" key="17">
    <source>
        <dbReference type="Proteomes" id="UP000095390"/>
    </source>
</evidence>
<keyword evidence="11" id="KW-0472">Membrane</keyword>
<dbReference type="SMART" id="SM00387">
    <property type="entry name" value="HATPase_c"/>
    <property type="match status" value="1"/>
</dbReference>
<dbReference type="InterPro" id="IPR005467">
    <property type="entry name" value="His_kinase_dom"/>
</dbReference>
<dbReference type="Proteomes" id="UP000283497">
    <property type="component" value="Unassembled WGS sequence"/>
</dbReference>
<evidence type="ECO:0000313" key="15">
    <source>
        <dbReference type="EMBL" id="CUN48448.1"/>
    </source>
</evidence>
<dbReference type="InterPro" id="IPR011006">
    <property type="entry name" value="CheY-like_superfamily"/>
</dbReference>
<evidence type="ECO:0000256" key="3">
    <source>
        <dbReference type="ARBA" id="ARBA00012438"/>
    </source>
</evidence>
<evidence type="ECO:0000256" key="9">
    <source>
        <dbReference type="ARBA" id="ARBA00024867"/>
    </source>
</evidence>
<feature type="transmembrane region" description="Helical" evidence="11">
    <location>
        <begin position="67"/>
        <end position="90"/>
    </location>
</feature>
<comment type="subcellular location">
    <subcellularLocation>
        <location evidence="2">Membrane</location>
    </subcellularLocation>
</comment>
<dbReference type="CDD" id="cd17546">
    <property type="entry name" value="REC_hyHK_CKI1_RcsC-like"/>
    <property type="match status" value="1"/>
</dbReference>
<dbReference type="SUPFAM" id="SSF52172">
    <property type="entry name" value="CheY-like"/>
    <property type="match status" value="1"/>
</dbReference>
<evidence type="ECO:0000313" key="18">
    <source>
        <dbReference type="Proteomes" id="UP000095679"/>
    </source>
</evidence>
<keyword evidence="7 16" id="KW-0418">Kinase</keyword>
<dbReference type="GO" id="GO:0009927">
    <property type="term" value="F:histidine phosphotransfer kinase activity"/>
    <property type="evidence" value="ECO:0007669"/>
    <property type="project" value="TreeGrafter"/>
</dbReference>
<evidence type="ECO:0000256" key="1">
    <source>
        <dbReference type="ARBA" id="ARBA00000085"/>
    </source>
</evidence>
<dbReference type="FunFam" id="3.30.565.10:FF:000006">
    <property type="entry name" value="Sensor histidine kinase WalK"/>
    <property type="match status" value="1"/>
</dbReference>
<organism evidence="15 18">
    <name type="scientific">Anaerobutyricum hallii</name>
    <dbReference type="NCBI Taxonomy" id="39488"/>
    <lineage>
        <taxon>Bacteria</taxon>
        <taxon>Bacillati</taxon>
        <taxon>Bacillota</taxon>
        <taxon>Clostridia</taxon>
        <taxon>Lachnospirales</taxon>
        <taxon>Lachnospiraceae</taxon>
        <taxon>Anaerobutyricum</taxon>
    </lineage>
</organism>
<dbReference type="Gene3D" id="3.30.565.10">
    <property type="entry name" value="Histidine kinase-like ATPase, C-terminal domain"/>
    <property type="match status" value="1"/>
</dbReference>
<feature type="modified residue" description="4-aspartylphosphate" evidence="10">
    <location>
        <position position="528"/>
    </location>
</feature>
<feature type="domain" description="Histidine kinase" evidence="12">
    <location>
        <begin position="231"/>
        <end position="455"/>
    </location>
</feature>
<reference evidence="17 18" key="1">
    <citation type="submission" date="2015-09" db="EMBL/GenBank/DDBJ databases">
        <authorList>
            <consortium name="Pathogen Informatics"/>
        </authorList>
    </citation>
    <scope>NUCLEOTIDE SEQUENCE [LARGE SCALE GENOMIC DNA]</scope>
    <source>
        <strain evidence="15 18">2789STDY5834835</strain>
        <strain evidence="14 17">2789STDY5834966</strain>
    </source>
</reference>
<feature type="transmembrane region" description="Helical" evidence="11">
    <location>
        <begin position="102"/>
        <end position="122"/>
    </location>
</feature>
<dbReference type="InterPro" id="IPR004358">
    <property type="entry name" value="Sig_transdc_His_kin-like_C"/>
</dbReference>
<comment type="catalytic activity">
    <reaction evidence="1">
        <text>ATP + protein L-histidine = ADP + protein N-phospho-L-histidine.</text>
        <dbReference type="EC" id="2.7.13.3"/>
    </reaction>
</comment>
<dbReference type="PROSITE" id="PS50110">
    <property type="entry name" value="RESPONSE_REGULATORY"/>
    <property type="match status" value="1"/>
</dbReference>
<evidence type="ECO:0000256" key="7">
    <source>
        <dbReference type="ARBA" id="ARBA00022777"/>
    </source>
</evidence>
<keyword evidence="11" id="KW-1133">Transmembrane helix</keyword>
<dbReference type="SMART" id="SM00388">
    <property type="entry name" value="HisKA"/>
    <property type="match status" value="1"/>
</dbReference>
<evidence type="ECO:0000256" key="4">
    <source>
        <dbReference type="ARBA" id="ARBA00018672"/>
    </source>
</evidence>
<dbReference type="InterPro" id="IPR036890">
    <property type="entry name" value="HATPase_C_sf"/>
</dbReference>
<evidence type="ECO:0000256" key="10">
    <source>
        <dbReference type="PROSITE-ProRule" id="PRU00169"/>
    </source>
</evidence>
<feature type="transmembrane region" description="Helical" evidence="11">
    <location>
        <begin position="6"/>
        <end position="26"/>
    </location>
</feature>
<dbReference type="EC" id="2.7.13.3" evidence="3"/>
<keyword evidence="8" id="KW-0902">Two-component regulatory system</keyword>
<dbReference type="EMBL" id="CYYC01000005">
    <property type="protein sequence ID" value="CUM84237.1"/>
    <property type="molecule type" value="Genomic_DNA"/>
</dbReference>
<dbReference type="EMBL" id="CYZL01000001">
    <property type="protein sequence ID" value="CUN48448.1"/>
    <property type="molecule type" value="Genomic_DNA"/>
</dbReference>
<name>A0A173XDK7_9FIRM</name>
<dbReference type="Gene3D" id="1.10.287.130">
    <property type="match status" value="1"/>
</dbReference>
<evidence type="ECO:0000313" key="14">
    <source>
        <dbReference type="EMBL" id="CUM84237.1"/>
    </source>
</evidence>
<keyword evidence="6 15" id="KW-0808">Transferase</keyword>
<evidence type="ECO:0000256" key="11">
    <source>
        <dbReference type="SAM" id="Phobius"/>
    </source>
</evidence>
<dbReference type="SUPFAM" id="SSF47384">
    <property type="entry name" value="Homodimeric domain of signal transducing histidine kinase"/>
    <property type="match status" value="1"/>
</dbReference>
<evidence type="ECO:0000259" key="12">
    <source>
        <dbReference type="PROSITE" id="PS50109"/>
    </source>
</evidence>
<evidence type="ECO:0000313" key="19">
    <source>
        <dbReference type="Proteomes" id="UP000283497"/>
    </source>
</evidence>
<dbReference type="InterPro" id="IPR001789">
    <property type="entry name" value="Sig_transdc_resp-reg_receiver"/>
</dbReference>
<feature type="domain" description="Response regulatory" evidence="13">
    <location>
        <begin position="476"/>
        <end position="597"/>
    </location>
</feature>
<dbReference type="GO" id="GO:0005886">
    <property type="term" value="C:plasma membrane"/>
    <property type="evidence" value="ECO:0007669"/>
    <property type="project" value="TreeGrafter"/>
</dbReference>
<dbReference type="InterPro" id="IPR036097">
    <property type="entry name" value="HisK_dim/P_sf"/>
</dbReference>
<feature type="transmembrane region" description="Helical" evidence="11">
    <location>
        <begin position="134"/>
        <end position="152"/>
    </location>
</feature>
<dbReference type="Pfam" id="PF02518">
    <property type="entry name" value="HATPase_c"/>
    <property type="match status" value="1"/>
</dbReference>
<dbReference type="AlphaFoldDB" id="A0A173XDK7"/>
<dbReference type="SUPFAM" id="SSF55874">
    <property type="entry name" value="ATPase domain of HSP90 chaperone/DNA topoisomerase II/histidine kinase"/>
    <property type="match status" value="1"/>
</dbReference>
<dbReference type="InterPro" id="IPR003661">
    <property type="entry name" value="HisK_dim/P_dom"/>
</dbReference>
<evidence type="ECO:0000256" key="6">
    <source>
        <dbReference type="ARBA" id="ARBA00022679"/>
    </source>
</evidence>
<feature type="transmembrane region" description="Helical" evidence="11">
    <location>
        <begin position="164"/>
        <end position="181"/>
    </location>
</feature>
<dbReference type="Gene3D" id="3.40.50.2300">
    <property type="match status" value="1"/>
</dbReference>
<dbReference type="EMBL" id="QRNJ01000018">
    <property type="protein sequence ID" value="RHK39926.1"/>
    <property type="molecule type" value="Genomic_DNA"/>
</dbReference>
<dbReference type="SMART" id="SM00448">
    <property type="entry name" value="REC"/>
    <property type="match status" value="1"/>
</dbReference>
<evidence type="ECO:0000313" key="16">
    <source>
        <dbReference type="EMBL" id="RHK39926.1"/>
    </source>
</evidence>
<dbReference type="InterPro" id="IPR003594">
    <property type="entry name" value="HATPase_dom"/>
</dbReference>
<comment type="function">
    <text evidence="9">May play the central regulatory role in sporulation. It may be an element of the effector pathway responsible for the activation of sporulation genes in response to nutritional stress. Spo0A may act in concert with spo0H (a sigma factor) to control the expression of some genes that are critical to the sporulation process.</text>
</comment>
<dbReference type="PANTHER" id="PTHR43047">
    <property type="entry name" value="TWO-COMPONENT HISTIDINE PROTEIN KINASE"/>
    <property type="match status" value="1"/>
</dbReference>
<dbReference type="Pfam" id="PF00072">
    <property type="entry name" value="Response_reg"/>
    <property type="match status" value="1"/>
</dbReference>
<dbReference type="Proteomes" id="UP000095390">
    <property type="component" value="Unassembled WGS sequence"/>
</dbReference>
<dbReference type="PRINTS" id="PR00344">
    <property type="entry name" value="BCTRLSENSOR"/>
</dbReference>
<dbReference type="PANTHER" id="PTHR43047:SF72">
    <property type="entry name" value="OSMOSENSING HISTIDINE PROTEIN KINASE SLN1"/>
    <property type="match status" value="1"/>
</dbReference>
<dbReference type="RefSeq" id="WP_005348009.1">
    <property type="nucleotide sequence ID" value="NZ_BLYK01000008.1"/>
</dbReference>
<dbReference type="OrthoDB" id="9790669at2"/>
<dbReference type="Proteomes" id="UP000095679">
    <property type="component" value="Unassembled WGS sequence"/>
</dbReference>
<proteinExistence type="predicted"/>
<gene>
    <name evidence="15" type="primary">rpfC_1</name>
    <name evidence="16" type="ORF">DW068_06005</name>
    <name evidence="15" type="ORF">ERS852450_00066</name>
    <name evidence="14" type="ORF">ERS852578_00595</name>
</gene>
<evidence type="ECO:0000256" key="5">
    <source>
        <dbReference type="ARBA" id="ARBA00022553"/>
    </source>
</evidence>
<keyword evidence="5 10" id="KW-0597">Phosphoprotein</keyword>
<evidence type="ECO:0000256" key="8">
    <source>
        <dbReference type="ARBA" id="ARBA00023012"/>
    </source>
</evidence>
<keyword evidence="11" id="KW-0812">Transmembrane</keyword>
<dbReference type="PROSITE" id="PS50109">
    <property type="entry name" value="HIS_KIN"/>
    <property type="match status" value="1"/>
</dbReference>
<reference evidence="16 19" key="2">
    <citation type="submission" date="2018-08" db="EMBL/GenBank/DDBJ databases">
        <title>A genome reference for cultivated species of the human gut microbiota.</title>
        <authorList>
            <person name="Zou Y."/>
            <person name="Xue W."/>
            <person name="Luo G."/>
        </authorList>
    </citation>
    <scope>NUCLEOTIDE SEQUENCE [LARGE SCALE GENOMIC DNA]</scope>
    <source>
        <strain evidence="16 19">AF45-14BH</strain>
    </source>
</reference>